<accession>A0ABT7BXE4</accession>
<comment type="caution">
    <text evidence="6">The sequence shown here is derived from an EMBL/GenBank/DDBJ whole genome shotgun (WGS) entry which is preliminary data.</text>
</comment>
<evidence type="ECO:0000313" key="7">
    <source>
        <dbReference type="Proteomes" id="UP001232992"/>
    </source>
</evidence>
<dbReference type="RefSeq" id="WP_283757615.1">
    <property type="nucleotide sequence ID" value="NZ_JAQOSQ010000005.1"/>
</dbReference>
<evidence type="ECO:0000259" key="5">
    <source>
        <dbReference type="Pfam" id="PF23586"/>
    </source>
</evidence>
<dbReference type="SMART" id="SM00320">
    <property type="entry name" value="WD40"/>
    <property type="match status" value="3"/>
</dbReference>
<proteinExistence type="predicted"/>
<dbReference type="InterPro" id="IPR019775">
    <property type="entry name" value="WD40_repeat_CS"/>
</dbReference>
<feature type="transmembrane region" description="Helical" evidence="4">
    <location>
        <begin position="129"/>
        <end position="148"/>
    </location>
</feature>
<dbReference type="PANTHER" id="PTHR22847:SF637">
    <property type="entry name" value="WD REPEAT DOMAIN 5B"/>
    <property type="match status" value="1"/>
</dbReference>
<dbReference type="PROSITE" id="PS50082">
    <property type="entry name" value="WD_REPEATS_2"/>
    <property type="match status" value="2"/>
</dbReference>
<dbReference type="InterPro" id="IPR015943">
    <property type="entry name" value="WD40/YVTN_repeat-like_dom_sf"/>
</dbReference>
<keyword evidence="1 3" id="KW-0853">WD repeat</keyword>
<dbReference type="EMBL" id="JAQOSQ010000005">
    <property type="protein sequence ID" value="MDJ1182963.1"/>
    <property type="molecule type" value="Genomic_DNA"/>
</dbReference>
<keyword evidence="4" id="KW-0812">Transmembrane</keyword>
<dbReference type="InterPro" id="IPR001680">
    <property type="entry name" value="WD40_rpt"/>
</dbReference>
<dbReference type="SUPFAM" id="SSF50978">
    <property type="entry name" value="WD40 repeat-like"/>
    <property type="match status" value="1"/>
</dbReference>
<dbReference type="InterPro" id="IPR036322">
    <property type="entry name" value="WD40_repeat_dom_sf"/>
</dbReference>
<keyword evidence="4" id="KW-1133">Transmembrane helix</keyword>
<evidence type="ECO:0000256" key="2">
    <source>
        <dbReference type="ARBA" id="ARBA00022737"/>
    </source>
</evidence>
<feature type="domain" description="NWD2 C-terminal beta-propeller" evidence="5">
    <location>
        <begin position="241"/>
        <end position="363"/>
    </location>
</feature>
<dbReference type="PANTHER" id="PTHR22847">
    <property type="entry name" value="WD40 REPEAT PROTEIN"/>
    <property type="match status" value="1"/>
</dbReference>
<evidence type="ECO:0000313" key="6">
    <source>
        <dbReference type="EMBL" id="MDJ1182963.1"/>
    </source>
</evidence>
<protein>
    <recommendedName>
        <fullName evidence="5">NWD2 C-terminal beta-propeller domain-containing protein</fullName>
    </recommendedName>
</protein>
<name>A0ABT7BXE4_9CYAN</name>
<feature type="transmembrane region" description="Helical" evidence="4">
    <location>
        <begin position="93"/>
        <end position="117"/>
    </location>
</feature>
<evidence type="ECO:0000256" key="3">
    <source>
        <dbReference type="PROSITE-ProRule" id="PRU00221"/>
    </source>
</evidence>
<dbReference type="PROSITE" id="PS50294">
    <property type="entry name" value="WD_REPEATS_REGION"/>
    <property type="match status" value="2"/>
</dbReference>
<organism evidence="6 7">
    <name type="scientific">Roseofilum casamattae BLCC-M143</name>
    <dbReference type="NCBI Taxonomy" id="3022442"/>
    <lineage>
        <taxon>Bacteria</taxon>
        <taxon>Bacillati</taxon>
        <taxon>Cyanobacteriota</taxon>
        <taxon>Cyanophyceae</taxon>
        <taxon>Desertifilales</taxon>
        <taxon>Desertifilaceae</taxon>
        <taxon>Roseofilum</taxon>
        <taxon>Roseofilum casamattae</taxon>
    </lineage>
</organism>
<evidence type="ECO:0000256" key="4">
    <source>
        <dbReference type="SAM" id="Phobius"/>
    </source>
</evidence>
<sequence>MRLLPYYRLTITTEQSLARVIESLSPHIRPTPTWGNKRVNLDRGFPLYYGTLSDSGFKICRVIHYRNSFLPQISGRFESSPDRHPIVRMTFSLHPVVIAFMLFWCYSWFGLLGIFFLGSLFSGDIYPEILLFLSFSLMVLSLFWMAFWSEVRRSQNELTEIILGERLPLKSSRINSGIILFGGAIAALITSGFSILPNLLAAPPLVSQPSDLNRCSLATTESQYCQFSLRHSLSDHPTASAIAISPDGTLLATGGRDKAIRVWELETGKLIKTLQSDSGAIASLAIAEDNQTIVSGSGDRMVRIWNLNSDNRPKLLKGHEDYTVSSVVISSNGEQIISGSLNEINYWDLTTGALLKSLPDGQTKSVKIGPINLETHSQTIKVLSISPTGNRALVREGNKLIVWDLRGDRYIELKQKPFQSIHYGRFSPDDRFLVTTSYSQPNSYLQIWNTQTGELQAETLLSSAGNHWTRIALSRDRIMAIAQDGWKVFHLPTAQLDATLNFPAIHAITLSPNGKYLVGLIGDTTSETVTIEIFQQP</sequence>
<dbReference type="Gene3D" id="2.130.10.10">
    <property type="entry name" value="YVTN repeat-like/Quinoprotein amine dehydrogenase"/>
    <property type="match status" value="2"/>
</dbReference>
<reference evidence="6 7" key="1">
    <citation type="submission" date="2023-01" db="EMBL/GenBank/DDBJ databases">
        <title>Novel diversity within Roseofilum (Cyanobacteria; Desertifilaceae) from marine benthic mats with descriptions of four novel species.</title>
        <authorList>
            <person name="Wang Y."/>
            <person name="Berthold D.E."/>
            <person name="Hu J."/>
            <person name="Lefler F.W."/>
            <person name="Laughinghouse H.D. IV."/>
        </authorList>
    </citation>
    <scope>NUCLEOTIDE SEQUENCE [LARGE SCALE GENOMIC DNA]</scope>
    <source>
        <strain evidence="6 7">BLCC-M143</strain>
    </source>
</reference>
<dbReference type="Pfam" id="PF23586">
    <property type="entry name" value="Beta-prop_NWD2_C"/>
    <property type="match status" value="1"/>
</dbReference>
<keyword evidence="2" id="KW-0677">Repeat</keyword>
<feature type="repeat" description="WD" evidence="3">
    <location>
        <begin position="274"/>
        <end position="315"/>
    </location>
</feature>
<dbReference type="InterPro" id="IPR056534">
    <property type="entry name" value="Beta-prop_NWD2_C"/>
</dbReference>
<keyword evidence="4" id="KW-0472">Membrane</keyword>
<feature type="repeat" description="WD" evidence="3">
    <location>
        <begin position="241"/>
        <end position="273"/>
    </location>
</feature>
<gene>
    <name evidence="6" type="ORF">PMH09_07110</name>
</gene>
<keyword evidence="7" id="KW-1185">Reference proteome</keyword>
<evidence type="ECO:0000256" key="1">
    <source>
        <dbReference type="ARBA" id="ARBA00022574"/>
    </source>
</evidence>
<feature type="transmembrane region" description="Helical" evidence="4">
    <location>
        <begin position="178"/>
        <end position="200"/>
    </location>
</feature>
<dbReference type="Proteomes" id="UP001232992">
    <property type="component" value="Unassembled WGS sequence"/>
</dbReference>
<dbReference type="PROSITE" id="PS00678">
    <property type="entry name" value="WD_REPEATS_1"/>
    <property type="match status" value="2"/>
</dbReference>